<dbReference type="InterPro" id="IPR001482">
    <property type="entry name" value="T2SS/T4SS_dom"/>
</dbReference>
<dbReference type="Proteomes" id="UP000245081">
    <property type="component" value="Unassembled WGS sequence"/>
</dbReference>
<dbReference type="SUPFAM" id="SSF52540">
    <property type="entry name" value="P-loop containing nucleoside triphosphate hydrolases"/>
    <property type="match status" value="1"/>
</dbReference>
<dbReference type="PANTHER" id="PTHR30258:SF2">
    <property type="entry name" value="COMG OPERON PROTEIN 1"/>
    <property type="match status" value="1"/>
</dbReference>
<dbReference type="EMBL" id="BDOQ01000003">
    <property type="protein sequence ID" value="GBG13685.1"/>
    <property type="molecule type" value="Genomic_DNA"/>
</dbReference>
<comment type="similarity">
    <text evidence="1">Belongs to the GSP E family.</text>
</comment>
<dbReference type="Pfam" id="PF00437">
    <property type="entry name" value="T2SSE"/>
    <property type="match status" value="1"/>
</dbReference>
<keyword evidence="3" id="KW-0067">ATP-binding</keyword>
<dbReference type="InterPro" id="IPR037257">
    <property type="entry name" value="T2SS_E_N_sf"/>
</dbReference>
<dbReference type="RefSeq" id="WP_109014861.1">
    <property type="nucleotide sequence ID" value="NZ_BDOQ01000003.1"/>
</dbReference>
<evidence type="ECO:0000256" key="2">
    <source>
        <dbReference type="ARBA" id="ARBA00022741"/>
    </source>
</evidence>
<reference evidence="5 6" key="1">
    <citation type="journal article" date="2018" name="Environ. Microbiol.">
        <title>Isolation and genomic characterization of Novimethylophilus kurashikiensis gen. nov. sp. nov., a new lanthanide-dependent methylotrophic species of Methylophilaceae.</title>
        <authorList>
            <person name="Lv H."/>
            <person name="Sahin N."/>
            <person name="Tani A."/>
        </authorList>
    </citation>
    <scope>NUCLEOTIDE SEQUENCE [LARGE SCALE GENOMIC DNA]</scope>
    <source>
        <strain evidence="5 6">La2-4</strain>
    </source>
</reference>
<dbReference type="CDD" id="cd01129">
    <property type="entry name" value="PulE-GspE-like"/>
    <property type="match status" value="1"/>
</dbReference>
<dbReference type="GO" id="GO:0005524">
    <property type="term" value="F:ATP binding"/>
    <property type="evidence" value="ECO:0007669"/>
    <property type="project" value="UniProtKB-KW"/>
</dbReference>
<dbReference type="Gene3D" id="3.30.300.160">
    <property type="entry name" value="Type II secretion system, protein E, N-terminal domain"/>
    <property type="match status" value="1"/>
</dbReference>
<dbReference type="AlphaFoldDB" id="A0A2R5F6F7"/>
<dbReference type="InterPro" id="IPR007831">
    <property type="entry name" value="T2SS_GspE_N"/>
</dbReference>
<dbReference type="OrthoDB" id="5289285at2"/>
<evidence type="ECO:0000259" key="4">
    <source>
        <dbReference type="PROSITE" id="PS00662"/>
    </source>
</evidence>
<accession>A0A2R5F6F7</accession>
<dbReference type="PROSITE" id="PS00662">
    <property type="entry name" value="T2SP_E"/>
    <property type="match status" value="1"/>
</dbReference>
<gene>
    <name evidence="5" type="primary">pilB</name>
    <name evidence="5" type="ORF">NMK_1236</name>
</gene>
<dbReference type="GO" id="GO:0005886">
    <property type="term" value="C:plasma membrane"/>
    <property type="evidence" value="ECO:0007669"/>
    <property type="project" value="TreeGrafter"/>
</dbReference>
<dbReference type="PANTHER" id="PTHR30258">
    <property type="entry name" value="TYPE II SECRETION SYSTEM PROTEIN GSPE-RELATED"/>
    <property type="match status" value="1"/>
</dbReference>
<dbReference type="InterPro" id="IPR027417">
    <property type="entry name" value="P-loop_NTPase"/>
</dbReference>
<evidence type="ECO:0000313" key="6">
    <source>
        <dbReference type="Proteomes" id="UP000245081"/>
    </source>
</evidence>
<dbReference type="Gene3D" id="3.30.450.90">
    <property type="match status" value="1"/>
</dbReference>
<organism evidence="5 6">
    <name type="scientific">Novimethylophilus kurashikiensis</name>
    <dbReference type="NCBI Taxonomy" id="1825523"/>
    <lineage>
        <taxon>Bacteria</taxon>
        <taxon>Pseudomonadati</taxon>
        <taxon>Pseudomonadota</taxon>
        <taxon>Betaproteobacteria</taxon>
        <taxon>Nitrosomonadales</taxon>
        <taxon>Methylophilaceae</taxon>
        <taxon>Novimethylophilus</taxon>
    </lineage>
</organism>
<keyword evidence="2" id="KW-0547">Nucleotide-binding</keyword>
<sequence>MAELRRKTKLGELLLTQGLVTQDQLRIALLEQSRTKTPLDKLLVQLSFIQDAALRDAVAASHGAESIDLNSISPDPTALKWIPEATARRHRAIPVAFDENMATLSIAMTDVSDLLALDRLSAQVGSEIQIKPLLASEAQLEACLDRFYGYELSVDSILEEIETGERDYGHLAASSQDYAQPMIRLVDALLKDAINRRASDIHLEPEHTFLRIRYRIDGVLHTVRSLHSTHRQAITGRIKILAGMDIAESRLPQDGHFTQQISGRNIDFRVASHPTIHGENLVLRVLDRDKAIIPLDQLGASPTLVQQVRRVMTRPEGLIIATGPTGSGKTTTLYSMLSSLNDESVNIMTLEDPVEYPLGLLRQTSMPEAHQLDFAAGIRSILRQDPDIILIGEMRDQETADMAFRAAMTGHRVLSTLHANSAVGAVVRLLDLGISAEIIAQNITGIMAQRLVRTLCPHCKVADTQDDQIYTQMNLEPGTVYRAVGCGHCHASGYLGRRPIMELLTVDAELESLIVQGANKQELLQNAMTRGYTPLARDGLRLVADGQTSLQELARVVDIFQLA</sequence>
<feature type="domain" description="Bacterial type II secretion system protein E" evidence="4">
    <location>
        <begin position="382"/>
        <end position="396"/>
    </location>
</feature>
<dbReference type="GO" id="GO:0016887">
    <property type="term" value="F:ATP hydrolysis activity"/>
    <property type="evidence" value="ECO:0007669"/>
    <property type="project" value="TreeGrafter"/>
</dbReference>
<dbReference type="Gene3D" id="3.40.50.300">
    <property type="entry name" value="P-loop containing nucleotide triphosphate hydrolases"/>
    <property type="match status" value="1"/>
</dbReference>
<dbReference type="SUPFAM" id="SSF160246">
    <property type="entry name" value="EspE N-terminal domain-like"/>
    <property type="match status" value="1"/>
</dbReference>
<name>A0A2R5F6F7_9PROT</name>
<proteinExistence type="inferred from homology"/>
<keyword evidence="6" id="KW-1185">Reference proteome</keyword>
<comment type="caution">
    <text evidence="5">The sequence shown here is derived from an EMBL/GenBank/DDBJ whole genome shotgun (WGS) entry which is preliminary data.</text>
</comment>
<evidence type="ECO:0000256" key="3">
    <source>
        <dbReference type="ARBA" id="ARBA00022840"/>
    </source>
</evidence>
<protein>
    <submittedName>
        <fullName evidence="5">Type IV pilus assembly protein PilB</fullName>
    </submittedName>
</protein>
<evidence type="ECO:0000256" key="1">
    <source>
        <dbReference type="ARBA" id="ARBA00006611"/>
    </source>
</evidence>
<dbReference type="Pfam" id="PF05157">
    <property type="entry name" value="MshEN"/>
    <property type="match status" value="1"/>
</dbReference>
<evidence type="ECO:0000313" key="5">
    <source>
        <dbReference type="EMBL" id="GBG13685.1"/>
    </source>
</evidence>